<keyword evidence="3" id="KW-1185">Reference proteome</keyword>
<reference evidence="2" key="1">
    <citation type="journal article" date="2020" name="New Phytol.">
        <title>Comparative genomics reveals dynamic genome evolution in host specialist ectomycorrhizal fungi.</title>
        <authorList>
            <person name="Lofgren L.A."/>
            <person name="Nguyen N.H."/>
            <person name="Vilgalys R."/>
            <person name="Ruytinx J."/>
            <person name="Liao H.L."/>
            <person name="Branco S."/>
            <person name="Kuo A."/>
            <person name="LaButti K."/>
            <person name="Lipzen A."/>
            <person name="Andreopoulos W."/>
            <person name="Pangilinan J."/>
            <person name="Riley R."/>
            <person name="Hundley H."/>
            <person name="Na H."/>
            <person name="Barry K."/>
            <person name="Grigoriev I.V."/>
            <person name="Stajich J.E."/>
            <person name="Kennedy P.G."/>
        </authorList>
    </citation>
    <scope>NUCLEOTIDE SEQUENCE</scope>
    <source>
        <strain evidence="2">FC203</strain>
    </source>
</reference>
<sequence>MAKFGRQVQSHVQVFWLPDLKEMRYMSAERVKTSITTHQSWARKSPPHQENVKFTHLVGLLDTNACKTIKQTRYYLRTFSCNPNINPYTLSGSRLGLLRDQENLAPLRNKRLRSQSPEISGKTPEGSDVKRPKRLVRQIPLEEVQRRLQNSSNSDQPLLFNGIAAALADIQQTLDSPHAVPGSETPKTPAPPYRQTLAPLVVSQNYMHRLVAERWDAEVRCCEEGRKAQLLEVQLAVHGITKLV</sequence>
<feature type="region of interest" description="Disordered" evidence="1">
    <location>
        <begin position="106"/>
        <end position="130"/>
    </location>
</feature>
<evidence type="ECO:0000313" key="3">
    <source>
        <dbReference type="Proteomes" id="UP001195769"/>
    </source>
</evidence>
<proteinExistence type="predicted"/>
<name>A0AAD4DPK1_9AGAM</name>
<dbReference type="EMBL" id="JABBWK010000182">
    <property type="protein sequence ID" value="KAG1888442.1"/>
    <property type="molecule type" value="Genomic_DNA"/>
</dbReference>
<organism evidence="2 3">
    <name type="scientific">Suillus fuscotomentosus</name>
    <dbReference type="NCBI Taxonomy" id="1912939"/>
    <lineage>
        <taxon>Eukaryota</taxon>
        <taxon>Fungi</taxon>
        <taxon>Dikarya</taxon>
        <taxon>Basidiomycota</taxon>
        <taxon>Agaricomycotina</taxon>
        <taxon>Agaricomycetes</taxon>
        <taxon>Agaricomycetidae</taxon>
        <taxon>Boletales</taxon>
        <taxon>Suillineae</taxon>
        <taxon>Suillaceae</taxon>
        <taxon>Suillus</taxon>
    </lineage>
</organism>
<evidence type="ECO:0000256" key="1">
    <source>
        <dbReference type="SAM" id="MobiDB-lite"/>
    </source>
</evidence>
<comment type="caution">
    <text evidence="2">The sequence shown here is derived from an EMBL/GenBank/DDBJ whole genome shotgun (WGS) entry which is preliminary data.</text>
</comment>
<gene>
    <name evidence="2" type="ORF">F5891DRAFT_987853</name>
</gene>
<dbReference type="AlphaFoldDB" id="A0AAD4DPK1"/>
<accession>A0AAD4DPK1</accession>
<dbReference type="RefSeq" id="XP_041217137.1">
    <property type="nucleotide sequence ID" value="XM_041377956.1"/>
</dbReference>
<dbReference type="Proteomes" id="UP001195769">
    <property type="component" value="Unassembled WGS sequence"/>
</dbReference>
<evidence type="ECO:0000313" key="2">
    <source>
        <dbReference type="EMBL" id="KAG1888442.1"/>
    </source>
</evidence>
<protein>
    <submittedName>
        <fullName evidence="2">Uncharacterized protein</fullName>
    </submittedName>
</protein>
<dbReference type="GeneID" id="64672254"/>